<dbReference type="GO" id="GO:0043164">
    <property type="term" value="P:Gram-negative-bacterium-type cell wall biogenesis"/>
    <property type="evidence" value="ECO:0007669"/>
    <property type="project" value="TreeGrafter"/>
</dbReference>
<dbReference type="InterPro" id="IPR003848">
    <property type="entry name" value="DUF218"/>
</dbReference>
<accession>A0A444JNI3</accession>
<evidence type="ECO:0000313" key="2">
    <source>
        <dbReference type="EMBL" id="RWX54634.1"/>
    </source>
</evidence>
<proteinExistence type="predicted"/>
<feature type="domain" description="DUF218" evidence="1">
    <location>
        <begin position="167"/>
        <end position="288"/>
    </location>
</feature>
<reference evidence="2 3" key="1">
    <citation type="submission" date="2018-11" db="EMBL/GenBank/DDBJ databases">
        <title>Photobacterium sp. BEI247 sp. nov., a marine bacterium isolated from Yongle Blue Hole in the South China Sea.</title>
        <authorList>
            <person name="Wang X."/>
        </authorList>
    </citation>
    <scope>NUCLEOTIDE SEQUENCE [LARGE SCALE GENOMIC DNA]</scope>
    <source>
        <strain evidence="3">BEI247</strain>
    </source>
</reference>
<name>A0A444JNI3_9GAMM</name>
<sequence>MRKSMVEASLRQALNAYNSTNRMHYPLKGHHVSNLEAVEYYLSKAIPYLPNHLGLALTIANMQSFRGEITKALHSYHDCLATARSDTERSKALTYLTVWYHYEGKHLRVEHYLKELRHISYKDETNVRALLKIIVTILSAPKLPEEKAAVLPPNSVVPYLEPSARHAIIALGYMLNDDGSMAPLLIQRLELTLQLAYRHTDSLIIVTGGLAKQGKTESQQMKGWLIERGVKPERIIEEDQATNTIDNAKLSLALLKQHKIQSATLISASIHVHRSHILFETLQRDIDFHPIKFNHLAVKDGLSNCSVPTGQIRRNCYIDALRGFGLPAFNCEPLVQI</sequence>
<dbReference type="Gene3D" id="3.40.50.620">
    <property type="entry name" value="HUPs"/>
    <property type="match status" value="1"/>
</dbReference>
<protein>
    <submittedName>
        <fullName evidence="2">YdcF family protein</fullName>
    </submittedName>
</protein>
<organism evidence="2 3">
    <name type="scientific">Photobacterium chitinilyticum</name>
    <dbReference type="NCBI Taxonomy" id="2485123"/>
    <lineage>
        <taxon>Bacteria</taxon>
        <taxon>Pseudomonadati</taxon>
        <taxon>Pseudomonadota</taxon>
        <taxon>Gammaproteobacteria</taxon>
        <taxon>Vibrionales</taxon>
        <taxon>Vibrionaceae</taxon>
        <taxon>Photobacterium</taxon>
    </lineage>
</organism>
<dbReference type="InterPro" id="IPR014729">
    <property type="entry name" value="Rossmann-like_a/b/a_fold"/>
</dbReference>
<gene>
    <name evidence="2" type="ORF">EDI28_16245</name>
</gene>
<evidence type="ECO:0000313" key="3">
    <source>
        <dbReference type="Proteomes" id="UP000287563"/>
    </source>
</evidence>
<dbReference type="GO" id="GO:0000270">
    <property type="term" value="P:peptidoglycan metabolic process"/>
    <property type="evidence" value="ECO:0007669"/>
    <property type="project" value="TreeGrafter"/>
</dbReference>
<dbReference type="GO" id="GO:0005886">
    <property type="term" value="C:plasma membrane"/>
    <property type="evidence" value="ECO:0007669"/>
    <property type="project" value="TreeGrafter"/>
</dbReference>
<dbReference type="PANTHER" id="PTHR30336:SF4">
    <property type="entry name" value="ENVELOPE BIOGENESIS FACTOR ELYC"/>
    <property type="match status" value="1"/>
</dbReference>
<dbReference type="EMBL" id="RJLM01000006">
    <property type="protein sequence ID" value="RWX54634.1"/>
    <property type="molecule type" value="Genomic_DNA"/>
</dbReference>
<dbReference type="PANTHER" id="PTHR30336">
    <property type="entry name" value="INNER MEMBRANE PROTEIN, PROBABLE PERMEASE"/>
    <property type="match status" value="1"/>
</dbReference>
<dbReference type="Proteomes" id="UP000287563">
    <property type="component" value="Unassembled WGS sequence"/>
</dbReference>
<dbReference type="RefSeq" id="WP_128784904.1">
    <property type="nucleotide sequence ID" value="NZ_RJLM01000006.1"/>
</dbReference>
<dbReference type="Pfam" id="PF02698">
    <property type="entry name" value="DUF218"/>
    <property type="match status" value="1"/>
</dbReference>
<dbReference type="OrthoDB" id="3289889at2"/>
<evidence type="ECO:0000259" key="1">
    <source>
        <dbReference type="Pfam" id="PF02698"/>
    </source>
</evidence>
<dbReference type="AlphaFoldDB" id="A0A444JNI3"/>
<dbReference type="InterPro" id="IPR051599">
    <property type="entry name" value="Cell_Envelope_Assoc"/>
</dbReference>
<keyword evidence="3" id="KW-1185">Reference proteome</keyword>
<comment type="caution">
    <text evidence="2">The sequence shown here is derived from an EMBL/GenBank/DDBJ whole genome shotgun (WGS) entry which is preliminary data.</text>
</comment>
<dbReference type="CDD" id="cd06259">
    <property type="entry name" value="YdcF-like"/>
    <property type="match status" value="1"/>
</dbReference>